<protein>
    <submittedName>
        <fullName evidence="1">Unnamed protein product</fullName>
    </submittedName>
</protein>
<organism evidence="1 2">
    <name type="scientific">Phytophthora fragariaefolia</name>
    <dbReference type="NCBI Taxonomy" id="1490495"/>
    <lineage>
        <taxon>Eukaryota</taxon>
        <taxon>Sar</taxon>
        <taxon>Stramenopiles</taxon>
        <taxon>Oomycota</taxon>
        <taxon>Peronosporomycetes</taxon>
        <taxon>Peronosporales</taxon>
        <taxon>Peronosporaceae</taxon>
        <taxon>Phytophthora</taxon>
    </lineage>
</organism>
<proteinExistence type="predicted"/>
<evidence type="ECO:0000313" key="2">
    <source>
        <dbReference type="Proteomes" id="UP001165121"/>
    </source>
</evidence>
<dbReference type="AlphaFoldDB" id="A0A9W6WXS7"/>
<name>A0A9W6WXS7_9STRA</name>
<accession>A0A9W6WXS7</accession>
<sequence length="133" mass="13966">MRALQVQQAQAQAQAQAHMAEAHGRVPFGVADPTLVGTANQMIVSPHPGMEVYGNVAAHASSGATSSISGRTNPALYPGHSAVVTGVAPEPTASASGGNTETGLWAQEYEPFQHPVQLQSEDLDCLYRLFLEQ</sequence>
<keyword evidence="2" id="KW-1185">Reference proteome</keyword>
<dbReference type="OrthoDB" id="128399at2759"/>
<reference evidence="1" key="1">
    <citation type="submission" date="2023-04" db="EMBL/GenBank/DDBJ databases">
        <title>Phytophthora fragariaefolia NBRC 109709.</title>
        <authorList>
            <person name="Ichikawa N."/>
            <person name="Sato H."/>
            <person name="Tonouchi N."/>
        </authorList>
    </citation>
    <scope>NUCLEOTIDE SEQUENCE</scope>
    <source>
        <strain evidence="1">NBRC 109709</strain>
    </source>
</reference>
<gene>
    <name evidence="1" type="ORF">Pfra01_000298100</name>
</gene>
<dbReference type="Proteomes" id="UP001165121">
    <property type="component" value="Unassembled WGS sequence"/>
</dbReference>
<dbReference type="EMBL" id="BSXT01000235">
    <property type="protein sequence ID" value="GMF21726.1"/>
    <property type="molecule type" value="Genomic_DNA"/>
</dbReference>
<comment type="caution">
    <text evidence="1">The sequence shown here is derived from an EMBL/GenBank/DDBJ whole genome shotgun (WGS) entry which is preliminary data.</text>
</comment>
<evidence type="ECO:0000313" key="1">
    <source>
        <dbReference type="EMBL" id="GMF21726.1"/>
    </source>
</evidence>